<protein>
    <submittedName>
        <fullName evidence="2">Uncharacterized protein</fullName>
    </submittedName>
</protein>
<feature type="signal peptide" evidence="1">
    <location>
        <begin position="1"/>
        <end position="16"/>
    </location>
</feature>
<evidence type="ECO:0000256" key="1">
    <source>
        <dbReference type="SAM" id="SignalP"/>
    </source>
</evidence>
<name>A0A0E9SR45_ANGAN</name>
<accession>A0A0E9SR45</accession>
<dbReference type="AlphaFoldDB" id="A0A0E9SR45"/>
<reference evidence="2" key="1">
    <citation type="submission" date="2014-11" db="EMBL/GenBank/DDBJ databases">
        <authorList>
            <person name="Amaro Gonzalez C."/>
        </authorList>
    </citation>
    <scope>NUCLEOTIDE SEQUENCE</scope>
</reference>
<organism evidence="2">
    <name type="scientific">Anguilla anguilla</name>
    <name type="common">European freshwater eel</name>
    <name type="synonym">Muraena anguilla</name>
    <dbReference type="NCBI Taxonomy" id="7936"/>
    <lineage>
        <taxon>Eukaryota</taxon>
        <taxon>Metazoa</taxon>
        <taxon>Chordata</taxon>
        <taxon>Craniata</taxon>
        <taxon>Vertebrata</taxon>
        <taxon>Euteleostomi</taxon>
        <taxon>Actinopterygii</taxon>
        <taxon>Neopterygii</taxon>
        <taxon>Teleostei</taxon>
        <taxon>Anguilliformes</taxon>
        <taxon>Anguillidae</taxon>
        <taxon>Anguilla</taxon>
    </lineage>
</organism>
<dbReference type="EMBL" id="GBXM01064763">
    <property type="protein sequence ID" value="JAH43814.1"/>
    <property type="molecule type" value="Transcribed_RNA"/>
</dbReference>
<dbReference type="PROSITE" id="PS51257">
    <property type="entry name" value="PROKAR_LIPOPROTEIN"/>
    <property type="match status" value="1"/>
</dbReference>
<reference evidence="2" key="2">
    <citation type="journal article" date="2015" name="Fish Shellfish Immunol.">
        <title>Early steps in the European eel (Anguilla anguilla)-Vibrio vulnificus interaction in the gills: Role of the RtxA13 toxin.</title>
        <authorList>
            <person name="Callol A."/>
            <person name="Pajuelo D."/>
            <person name="Ebbesson L."/>
            <person name="Teles M."/>
            <person name="MacKenzie S."/>
            <person name="Amaro C."/>
        </authorList>
    </citation>
    <scope>NUCLEOTIDE SEQUENCE</scope>
</reference>
<sequence>MTYRVLTLLMLGCIWATACVCVYVGPPNSSHSVHS</sequence>
<keyword evidence="1" id="KW-0732">Signal</keyword>
<evidence type="ECO:0000313" key="2">
    <source>
        <dbReference type="EMBL" id="JAH43814.1"/>
    </source>
</evidence>
<proteinExistence type="predicted"/>
<feature type="chain" id="PRO_5002432322" evidence="1">
    <location>
        <begin position="17"/>
        <end position="35"/>
    </location>
</feature>